<comment type="caution">
    <text evidence="3">The sequence shown here is derived from an EMBL/GenBank/DDBJ whole genome shotgun (WGS) entry which is preliminary data.</text>
</comment>
<dbReference type="Proteomes" id="UP001141552">
    <property type="component" value="Unassembled WGS sequence"/>
</dbReference>
<keyword evidence="4" id="KW-1185">Reference proteome</keyword>
<keyword evidence="2" id="KW-0732">Signal</keyword>
<organism evidence="3 4">
    <name type="scientific">Turnera subulata</name>
    <dbReference type="NCBI Taxonomy" id="218843"/>
    <lineage>
        <taxon>Eukaryota</taxon>
        <taxon>Viridiplantae</taxon>
        <taxon>Streptophyta</taxon>
        <taxon>Embryophyta</taxon>
        <taxon>Tracheophyta</taxon>
        <taxon>Spermatophyta</taxon>
        <taxon>Magnoliopsida</taxon>
        <taxon>eudicotyledons</taxon>
        <taxon>Gunneridae</taxon>
        <taxon>Pentapetalae</taxon>
        <taxon>rosids</taxon>
        <taxon>fabids</taxon>
        <taxon>Malpighiales</taxon>
        <taxon>Passifloraceae</taxon>
        <taxon>Turnera</taxon>
    </lineage>
</organism>
<proteinExistence type="predicted"/>
<dbReference type="EMBL" id="JAKUCV010001108">
    <property type="protein sequence ID" value="KAJ4847673.1"/>
    <property type="molecule type" value="Genomic_DNA"/>
</dbReference>
<dbReference type="OrthoDB" id="1406315at2759"/>
<name>A0A9Q0GDI8_9ROSI</name>
<evidence type="ECO:0000313" key="3">
    <source>
        <dbReference type="EMBL" id="KAJ4847673.1"/>
    </source>
</evidence>
<evidence type="ECO:0000256" key="1">
    <source>
        <dbReference type="SAM" id="MobiDB-lite"/>
    </source>
</evidence>
<feature type="region of interest" description="Disordered" evidence="1">
    <location>
        <begin position="61"/>
        <end position="90"/>
    </location>
</feature>
<evidence type="ECO:0000256" key="2">
    <source>
        <dbReference type="SAM" id="SignalP"/>
    </source>
</evidence>
<evidence type="ECO:0000313" key="4">
    <source>
        <dbReference type="Proteomes" id="UP001141552"/>
    </source>
</evidence>
<dbReference type="AlphaFoldDB" id="A0A9Q0GDI8"/>
<accession>A0A9Q0GDI8</accession>
<feature type="compositionally biased region" description="Basic and acidic residues" evidence="1">
    <location>
        <begin position="79"/>
        <end position="90"/>
    </location>
</feature>
<reference evidence="3" key="2">
    <citation type="journal article" date="2023" name="Plants (Basel)">
        <title>Annotation of the Turnera subulata (Passifloraceae) Draft Genome Reveals the S-Locus Evolved after the Divergence of Turneroideae from Passifloroideae in a Stepwise Manner.</title>
        <authorList>
            <person name="Henning P.M."/>
            <person name="Roalson E.H."/>
            <person name="Mir W."/>
            <person name="McCubbin A.G."/>
            <person name="Shore J.S."/>
        </authorList>
    </citation>
    <scope>NUCLEOTIDE SEQUENCE</scope>
    <source>
        <strain evidence="3">F60SS</strain>
    </source>
</reference>
<protein>
    <submittedName>
        <fullName evidence="3">Uncharacterized protein</fullName>
    </submittedName>
</protein>
<feature type="signal peptide" evidence="2">
    <location>
        <begin position="1"/>
        <end position="30"/>
    </location>
</feature>
<feature type="compositionally biased region" description="Polar residues" evidence="1">
    <location>
        <begin position="62"/>
        <end position="71"/>
    </location>
</feature>
<gene>
    <name evidence="3" type="ORF">Tsubulata_038077</name>
</gene>
<reference evidence="3" key="1">
    <citation type="submission" date="2022-02" db="EMBL/GenBank/DDBJ databases">
        <authorList>
            <person name="Henning P.M."/>
            <person name="McCubbin A.G."/>
            <person name="Shore J.S."/>
        </authorList>
    </citation>
    <scope>NUCLEOTIDE SEQUENCE</scope>
    <source>
        <strain evidence="3">F60SS</strain>
        <tissue evidence="3">Leaves</tissue>
    </source>
</reference>
<sequence>MANPERTRALAVTLVVVFMIFVRVSEEARATPAAMAGFNRELLLSRVLNAAKSDARLHYYQRISTPNTGTDRASPGGPDPEHHLHFPRDP</sequence>
<feature type="chain" id="PRO_5040418594" evidence="2">
    <location>
        <begin position="31"/>
        <end position="90"/>
    </location>
</feature>